<dbReference type="SMART" id="SM01008">
    <property type="entry name" value="Ald_Xan_dh_C"/>
    <property type="match status" value="1"/>
</dbReference>
<dbReference type="AlphaFoldDB" id="A0A6F9DWG0"/>
<dbReference type="Pfam" id="PF02738">
    <property type="entry name" value="MoCoBD_1"/>
    <property type="match status" value="1"/>
</dbReference>
<evidence type="ECO:0000256" key="1">
    <source>
        <dbReference type="ARBA" id="ARBA00022505"/>
    </source>
</evidence>
<dbReference type="InterPro" id="IPR037165">
    <property type="entry name" value="AldOxase/xan_DH_Mopterin-bd_sf"/>
</dbReference>
<dbReference type="InterPro" id="IPR016208">
    <property type="entry name" value="Ald_Oxase/xanthine_DH-like"/>
</dbReference>
<dbReference type="EMBL" id="LR791925">
    <property type="protein sequence ID" value="CAB3267787.1"/>
    <property type="molecule type" value="mRNA"/>
</dbReference>
<evidence type="ECO:0000256" key="2">
    <source>
        <dbReference type="ARBA" id="ARBA00023002"/>
    </source>
</evidence>
<accession>A0A6F9DWG0</accession>
<protein>
    <submittedName>
        <fullName evidence="4">Xanthine dehydrogenase/oxidase-like</fullName>
    </submittedName>
</protein>
<dbReference type="InterPro" id="IPR036856">
    <property type="entry name" value="Ald_Oxase/Xan_DH_a/b_sf"/>
</dbReference>
<dbReference type="PANTHER" id="PTHR11908:SF132">
    <property type="entry name" value="ALDEHYDE OXIDASE 1-RELATED"/>
    <property type="match status" value="1"/>
</dbReference>
<evidence type="ECO:0000259" key="3">
    <source>
        <dbReference type="SMART" id="SM01008"/>
    </source>
</evidence>
<dbReference type="Pfam" id="PF01315">
    <property type="entry name" value="Ald_Xan_dh_C"/>
    <property type="match status" value="1"/>
</dbReference>
<dbReference type="InterPro" id="IPR000674">
    <property type="entry name" value="Ald_Oxase/Xan_DH_a/b"/>
</dbReference>
<proteinExistence type="evidence at transcript level"/>
<reference evidence="4" key="1">
    <citation type="submission" date="2020-04" db="EMBL/GenBank/DDBJ databases">
        <authorList>
            <person name="Neveu A P."/>
        </authorList>
    </citation>
    <scope>NUCLEOTIDE SEQUENCE</scope>
    <source>
        <tissue evidence="4">Whole embryo</tissue>
    </source>
</reference>
<keyword evidence="2" id="KW-0560">Oxidoreductase</keyword>
<organism evidence="4">
    <name type="scientific">Phallusia mammillata</name>
    <dbReference type="NCBI Taxonomy" id="59560"/>
    <lineage>
        <taxon>Eukaryota</taxon>
        <taxon>Metazoa</taxon>
        <taxon>Chordata</taxon>
        <taxon>Tunicata</taxon>
        <taxon>Ascidiacea</taxon>
        <taxon>Phlebobranchia</taxon>
        <taxon>Ascidiidae</taxon>
        <taxon>Phallusia</taxon>
    </lineage>
</organism>
<dbReference type="Gene3D" id="3.30.365.10">
    <property type="entry name" value="Aldehyde oxidase/xanthine dehydrogenase, molybdopterin binding domain"/>
    <property type="match status" value="1"/>
</dbReference>
<dbReference type="InterPro" id="IPR008274">
    <property type="entry name" value="AldOxase/xan_DH_MoCoBD1"/>
</dbReference>
<evidence type="ECO:0000313" key="4">
    <source>
        <dbReference type="EMBL" id="CAB3267787.1"/>
    </source>
</evidence>
<gene>
    <name evidence="4" type="primary">Xdh-005</name>
</gene>
<dbReference type="Gene3D" id="3.90.1170.50">
    <property type="entry name" value="Aldehyde oxidase/xanthine dehydrogenase, a/b hammerhead"/>
    <property type="match status" value="1"/>
</dbReference>
<dbReference type="GO" id="GO:0005506">
    <property type="term" value="F:iron ion binding"/>
    <property type="evidence" value="ECO:0007669"/>
    <property type="project" value="InterPro"/>
</dbReference>
<name>A0A6F9DWG0_9ASCI</name>
<sequence length="266" mass="29170">MGLFYKFYLSLCDKSQLGPGIESAIPTLTRPVSSGTQTFDSDPEIFPVSKAIPKLASKYQASGEAVYISDKIPSPEELYCTFVLSNIANADIDCIDFTEASKMNGFVQIITGKDFPSDVNNTYLYPNDITQPLLAVDHVEFAGQPLAIVVAETNSQAKAIAQAVKVTYKNEKTPLLTVKDAIQANSFFSIDNPVTETGNVEEALNKTKNMVSGELHLGYQYHFYMETQIARAEPTEEGGFKLDIATQMQKDVQDAIAFAFNTSSNK</sequence>
<keyword evidence="1" id="KW-0500">Molybdenum</keyword>
<dbReference type="SUPFAM" id="SSF54665">
    <property type="entry name" value="CO dehydrogenase molybdoprotein N-domain-like"/>
    <property type="match status" value="1"/>
</dbReference>
<dbReference type="PANTHER" id="PTHR11908">
    <property type="entry name" value="XANTHINE DEHYDROGENASE"/>
    <property type="match status" value="1"/>
</dbReference>
<dbReference type="SUPFAM" id="SSF56003">
    <property type="entry name" value="Molybdenum cofactor-binding domain"/>
    <property type="match status" value="1"/>
</dbReference>
<feature type="domain" description="Aldehyde oxidase/xanthine dehydrogenase a/b hammerhead" evidence="3">
    <location>
        <begin position="62"/>
        <end position="172"/>
    </location>
</feature>
<dbReference type="GO" id="GO:0016491">
    <property type="term" value="F:oxidoreductase activity"/>
    <property type="evidence" value="ECO:0007669"/>
    <property type="project" value="UniProtKB-KW"/>
</dbReference>